<name>A0AAV2Z7L5_9STRA</name>
<evidence type="ECO:0000313" key="1">
    <source>
        <dbReference type="EMBL" id="DBA01422.1"/>
    </source>
</evidence>
<sequence>MSLTSIVG</sequence>
<reference evidence="1" key="1">
    <citation type="submission" date="2022-11" db="EMBL/GenBank/DDBJ databases">
        <authorList>
            <person name="Morgan W.R."/>
            <person name="Tartar A."/>
        </authorList>
    </citation>
    <scope>NUCLEOTIDE SEQUENCE</scope>
    <source>
        <strain evidence="1">ARSEF 373</strain>
    </source>
</reference>
<comment type="caution">
    <text evidence="1">The sequence shown here is derived from an EMBL/GenBank/DDBJ whole genome shotgun (WGS) entry which is preliminary data.</text>
</comment>
<gene>
    <name evidence="1" type="ORF">N0F65_007319</name>
</gene>
<protein>
    <submittedName>
        <fullName evidence="1">Uncharacterized protein</fullName>
    </submittedName>
</protein>
<organism evidence="1 2">
    <name type="scientific">Lagenidium giganteum</name>
    <dbReference type="NCBI Taxonomy" id="4803"/>
    <lineage>
        <taxon>Eukaryota</taxon>
        <taxon>Sar</taxon>
        <taxon>Stramenopiles</taxon>
        <taxon>Oomycota</taxon>
        <taxon>Peronosporomycetes</taxon>
        <taxon>Pythiales</taxon>
        <taxon>Pythiaceae</taxon>
    </lineage>
</organism>
<proteinExistence type="predicted"/>
<dbReference type="EMBL" id="DAKRPA010000048">
    <property type="protein sequence ID" value="DBA01422.1"/>
    <property type="molecule type" value="Genomic_DNA"/>
</dbReference>
<evidence type="ECO:0000313" key="2">
    <source>
        <dbReference type="Proteomes" id="UP001146120"/>
    </source>
</evidence>
<reference evidence="1" key="2">
    <citation type="journal article" date="2023" name="Microbiol Resour">
        <title>Decontamination and Annotation of the Draft Genome Sequence of the Oomycete Lagenidium giganteum ARSEF 373.</title>
        <authorList>
            <person name="Morgan W.R."/>
            <person name="Tartar A."/>
        </authorList>
    </citation>
    <scope>NUCLEOTIDE SEQUENCE</scope>
    <source>
        <strain evidence="1">ARSEF 373</strain>
    </source>
</reference>
<accession>A0AAV2Z7L5</accession>
<dbReference type="Proteomes" id="UP001146120">
    <property type="component" value="Unassembled WGS sequence"/>
</dbReference>
<keyword evidence="2" id="KW-1185">Reference proteome</keyword>